<dbReference type="SUPFAM" id="SSF49373">
    <property type="entry name" value="Invasin/intimin cell-adhesion fragments"/>
    <property type="match status" value="2"/>
</dbReference>
<comment type="caution">
    <text evidence="1">The sequence shown here is derived from an EMBL/GenBank/DDBJ whole genome shotgun (WGS) entry which is preliminary data.</text>
</comment>
<dbReference type="PROSITE" id="PS51257">
    <property type="entry name" value="PROKAR_LIPOPROTEIN"/>
    <property type="match status" value="1"/>
</dbReference>
<dbReference type="InterPro" id="IPR008969">
    <property type="entry name" value="CarboxyPept-like_regulatory"/>
</dbReference>
<dbReference type="Pfam" id="PF13620">
    <property type="entry name" value="CarboxypepD_reg"/>
    <property type="match status" value="1"/>
</dbReference>
<protein>
    <submittedName>
        <fullName evidence="1">Carboxypeptidase regulatory-like domain-containing protein</fullName>
    </submittedName>
</protein>
<dbReference type="Gene3D" id="2.60.40.10">
    <property type="entry name" value="Immunoglobulins"/>
    <property type="match status" value="2"/>
</dbReference>
<proteinExistence type="predicted"/>
<name>A0ABT3PV78_9BACT</name>
<dbReference type="Gene3D" id="2.60.40.1120">
    <property type="entry name" value="Carboxypeptidase-like, regulatory domain"/>
    <property type="match status" value="1"/>
</dbReference>
<sequence>MRKIQLVLLTLVSLFFIQSCDYFKSKPAVVGGEVIEASSENAVEGATVEIIQPENFQQSTITNSSGRFSFDVEPDDGSVALTLEVTKEGYQSATRNVEVSSNDEINDLVIELTAEGDDGNGDGDNGGGDQNGETVGAAAIVLTDQPEGAININETGDQVSTSMTFQVQDSLGRALSSNNAVEVSFSIINGPGGGEDLVPATATTNSSGNVTTTLFSGNTAGEIKVQALVNRDDGIEIKSSPIVVAIHGGFPDQDHFSIAAENFNFEGWDINNNRNVISTVVGDKFSNPVKPGTVVYFETTGGVIQGSGQTDEDGIVEVDLISGNPRPTNGMATITASTKGENGEDITQEIPIVFSSRTAYISASPTSFDLDPDGGASFNYTVQDVNGNPMAKGTQISIEAGAGIELTGDTNFTLGDHITPGAGATNFSFSIRDTDDESDEAASLTLKISVTTPSGNTTTYSGISGTRR</sequence>
<keyword evidence="2" id="KW-1185">Reference proteome</keyword>
<dbReference type="Proteomes" id="UP001207337">
    <property type="component" value="Unassembled WGS sequence"/>
</dbReference>
<accession>A0ABT3PV78</accession>
<gene>
    <name evidence="1" type="ORF">LQ318_02485</name>
</gene>
<organism evidence="1 2">
    <name type="scientific">Fodinibius salicampi</name>
    <dbReference type="NCBI Taxonomy" id="1920655"/>
    <lineage>
        <taxon>Bacteria</taxon>
        <taxon>Pseudomonadati</taxon>
        <taxon>Balneolota</taxon>
        <taxon>Balneolia</taxon>
        <taxon>Balneolales</taxon>
        <taxon>Balneolaceae</taxon>
        <taxon>Fodinibius</taxon>
    </lineage>
</organism>
<dbReference type="SUPFAM" id="SSF49464">
    <property type="entry name" value="Carboxypeptidase regulatory domain-like"/>
    <property type="match status" value="1"/>
</dbReference>
<evidence type="ECO:0000313" key="2">
    <source>
        <dbReference type="Proteomes" id="UP001207337"/>
    </source>
</evidence>
<dbReference type="RefSeq" id="WP_265787247.1">
    <property type="nucleotide sequence ID" value="NZ_BAABRS010000001.1"/>
</dbReference>
<evidence type="ECO:0000313" key="1">
    <source>
        <dbReference type="EMBL" id="MCW9711760.1"/>
    </source>
</evidence>
<dbReference type="InterPro" id="IPR008964">
    <property type="entry name" value="Invasin/intimin_cell_adhesion"/>
</dbReference>
<dbReference type="EMBL" id="JAJNDC010000001">
    <property type="protein sequence ID" value="MCW9711760.1"/>
    <property type="molecule type" value="Genomic_DNA"/>
</dbReference>
<dbReference type="InterPro" id="IPR013783">
    <property type="entry name" value="Ig-like_fold"/>
</dbReference>
<reference evidence="1 2" key="1">
    <citation type="submission" date="2021-11" db="EMBL/GenBank/DDBJ databases">
        <title>Aliifidinibius sp. nov., a new bacterium isolated from saline soil.</title>
        <authorList>
            <person name="Galisteo C."/>
            <person name="De La Haba R."/>
            <person name="Sanchez-Porro C."/>
            <person name="Ventosa A."/>
        </authorList>
    </citation>
    <scope>NUCLEOTIDE SEQUENCE [LARGE SCALE GENOMIC DNA]</scope>
    <source>
        <strain evidence="1 2">KACC 190600</strain>
    </source>
</reference>